<dbReference type="Pfam" id="PF13455">
    <property type="entry name" value="MUG113"/>
    <property type="match status" value="1"/>
</dbReference>
<evidence type="ECO:0000313" key="5">
    <source>
        <dbReference type="Proteomes" id="UP000733611"/>
    </source>
</evidence>
<protein>
    <submittedName>
        <fullName evidence="4">GIY-YIG nuclease family protein</fullName>
    </submittedName>
</protein>
<feature type="region of interest" description="Disordered" evidence="2">
    <location>
        <begin position="97"/>
        <end position="137"/>
    </location>
</feature>
<keyword evidence="1" id="KW-0175">Coiled coil</keyword>
<reference evidence="4" key="1">
    <citation type="journal article" date="2021" name="PeerJ">
        <title>Extensive microbial diversity within the chicken gut microbiome revealed by metagenomics and culture.</title>
        <authorList>
            <person name="Gilroy R."/>
            <person name="Ravi A."/>
            <person name="Getino M."/>
            <person name="Pursley I."/>
            <person name="Horton D.L."/>
            <person name="Alikhan N.F."/>
            <person name="Baker D."/>
            <person name="Gharbi K."/>
            <person name="Hall N."/>
            <person name="Watson M."/>
            <person name="Adriaenssens E.M."/>
            <person name="Foster-Nyarko E."/>
            <person name="Jarju S."/>
            <person name="Secka A."/>
            <person name="Antonio M."/>
            <person name="Oren A."/>
            <person name="Chaudhuri R.R."/>
            <person name="La Ragione R."/>
            <person name="Hildebrand F."/>
            <person name="Pallen M.J."/>
        </authorList>
    </citation>
    <scope>NUCLEOTIDE SEQUENCE</scope>
    <source>
        <strain evidence="4">378</strain>
    </source>
</reference>
<gene>
    <name evidence="4" type="ORF">H9847_09130</name>
</gene>
<dbReference type="EMBL" id="JAHLFE010000187">
    <property type="protein sequence ID" value="MBU3845003.1"/>
    <property type="molecule type" value="Genomic_DNA"/>
</dbReference>
<name>A0A948THY4_9GAMM</name>
<dbReference type="InterPro" id="IPR018306">
    <property type="entry name" value="Phage_T5_Orf172_DNA-bd"/>
</dbReference>
<evidence type="ECO:0000313" key="4">
    <source>
        <dbReference type="EMBL" id="MBU3845003.1"/>
    </source>
</evidence>
<accession>A0A948THY4</accession>
<proteinExistence type="predicted"/>
<reference evidence="4" key="2">
    <citation type="submission" date="2021-04" db="EMBL/GenBank/DDBJ databases">
        <authorList>
            <person name="Gilroy R."/>
        </authorList>
    </citation>
    <scope>NUCLEOTIDE SEQUENCE</scope>
    <source>
        <strain evidence="4">378</strain>
    </source>
</reference>
<evidence type="ECO:0000256" key="1">
    <source>
        <dbReference type="SAM" id="Coils"/>
    </source>
</evidence>
<evidence type="ECO:0000256" key="2">
    <source>
        <dbReference type="SAM" id="MobiDB-lite"/>
    </source>
</evidence>
<dbReference type="SMART" id="SM00974">
    <property type="entry name" value="T5orf172"/>
    <property type="match status" value="1"/>
</dbReference>
<comment type="caution">
    <text evidence="4">The sequence shown here is derived from an EMBL/GenBank/DDBJ whole genome shotgun (WGS) entry which is preliminary data.</text>
</comment>
<feature type="compositionally biased region" description="Low complexity" evidence="2">
    <location>
        <begin position="98"/>
        <end position="124"/>
    </location>
</feature>
<dbReference type="AlphaFoldDB" id="A0A948THY4"/>
<feature type="domain" description="Bacteriophage T5 Orf172 DNA-binding" evidence="3">
    <location>
        <begin position="355"/>
        <end position="449"/>
    </location>
</feature>
<evidence type="ECO:0000259" key="3">
    <source>
        <dbReference type="SMART" id="SM00974"/>
    </source>
</evidence>
<feature type="coiled-coil region" evidence="1">
    <location>
        <begin position="306"/>
        <end position="335"/>
    </location>
</feature>
<dbReference type="Proteomes" id="UP000733611">
    <property type="component" value="Unassembled WGS sequence"/>
</dbReference>
<sequence>MNTPLQAQRKKPNSLEDIFAEIDADPRLKRLVLARTNTATTSRKIDHRQEHKEGLKQFVATNQRLPEAESQDHKERGYAYTLSKLQPQETREIYSLLPQQPVTETPTPQDVDTAADTTPAAPSANDKKAEQQSSPPVDDILAQIFAKGERRGKFSEIKAVPPILSESALLPERGAAKKRKGAKDVAQATACSDYATYEPLLSRCLELWRSGDLVTHPVTNYRQQHLNVGQFFLNDRLLALVASSYEHDQDKAKAKDDHHKTSYRVKVVYNNATQITPWNYSFLESLVKSSGSASFEGVTDRGERFLRECKQKLSLAQAQEQQQQSERKTKEKSRATGYLYILQTLSTSPELTQFLQHSELVKIGFCTTPVIERIRNAEHSSTYLYAPVRLVRVYKCFGLDPHTFEMLMHKLLNEHRFNVTLTDSSGKKYRPEEWFTVSPLTACEIADHILDGTIAQYRVDSIRGKLVKINS</sequence>
<organism evidence="4 5">
    <name type="scientific">Candidatus Anaerobiospirillum pullicola</name>
    <dbReference type="NCBI Taxonomy" id="2838451"/>
    <lineage>
        <taxon>Bacteria</taxon>
        <taxon>Pseudomonadati</taxon>
        <taxon>Pseudomonadota</taxon>
        <taxon>Gammaproteobacteria</taxon>
        <taxon>Aeromonadales</taxon>
        <taxon>Succinivibrionaceae</taxon>
        <taxon>Anaerobiospirillum</taxon>
    </lineage>
</organism>